<dbReference type="InterPro" id="IPR000600">
    <property type="entry name" value="ROK"/>
</dbReference>
<sequence length="297" mass="33046">MRDNRFVLACDIGGTHITAAIVDTDNWIILEDTITRQHVDSSSDAKSILRNWTDCMRACIASSKKEIREIGIAMPGPFDYEEGRALMIGQTKYDSLYQMVVTRPIIDNLAGLPIQKISYINDAAAFLQGEIFAQGLEHKDRILGITLGTGLGSAVWSKGEKAFDAALWEAPFRDTIFEEFLVTRWFTKRFKELTGIVKPGLKEILEQHGTLPETTTLLDEYVQHLLDFLAYFSEKHEAINFIIGGNITKAWDKICIGKKAALSAYNIELGKYQEHAAIIGAASLFNVPQSKAAVSKA</sequence>
<gene>
    <name evidence="2" type="ORF">DC487_02685</name>
</gene>
<protein>
    <submittedName>
        <fullName evidence="2">ROK family protein</fullName>
    </submittedName>
</protein>
<dbReference type="PANTHER" id="PTHR18964">
    <property type="entry name" value="ROK (REPRESSOR, ORF, KINASE) FAMILY"/>
    <property type="match status" value="1"/>
</dbReference>
<dbReference type="OrthoDB" id="49666at2"/>
<dbReference type="PANTHER" id="PTHR18964:SF149">
    <property type="entry name" value="BIFUNCTIONAL UDP-N-ACETYLGLUCOSAMINE 2-EPIMERASE_N-ACETYLMANNOSAMINE KINASE"/>
    <property type="match status" value="1"/>
</dbReference>
<proteinExistence type="inferred from homology"/>
<organism evidence="2 3">
    <name type="scientific">Sphingobacterium corticibacter</name>
    <dbReference type="NCBI Taxonomy" id="2171749"/>
    <lineage>
        <taxon>Bacteria</taxon>
        <taxon>Pseudomonadati</taxon>
        <taxon>Bacteroidota</taxon>
        <taxon>Sphingobacteriia</taxon>
        <taxon>Sphingobacteriales</taxon>
        <taxon>Sphingobacteriaceae</taxon>
        <taxon>Sphingobacterium</taxon>
    </lineage>
</organism>
<name>A0A2T8HM64_9SPHI</name>
<dbReference type="Proteomes" id="UP000245627">
    <property type="component" value="Unassembled WGS sequence"/>
</dbReference>
<dbReference type="SUPFAM" id="SSF53067">
    <property type="entry name" value="Actin-like ATPase domain"/>
    <property type="match status" value="1"/>
</dbReference>
<dbReference type="InterPro" id="IPR043129">
    <property type="entry name" value="ATPase_NBD"/>
</dbReference>
<evidence type="ECO:0000313" key="3">
    <source>
        <dbReference type="Proteomes" id="UP000245627"/>
    </source>
</evidence>
<dbReference type="RefSeq" id="WP_116774399.1">
    <property type="nucleotide sequence ID" value="NZ_QDKG01000001.1"/>
</dbReference>
<dbReference type="Gene3D" id="3.30.420.40">
    <property type="match status" value="2"/>
</dbReference>
<dbReference type="Pfam" id="PF00480">
    <property type="entry name" value="ROK"/>
    <property type="match status" value="1"/>
</dbReference>
<dbReference type="CDD" id="cd23763">
    <property type="entry name" value="ASKHA_ATPase_ROK"/>
    <property type="match status" value="1"/>
</dbReference>
<reference evidence="2 3" key="1">
    <citation type="submission" date="2018-04" db="EMBL/GenBank/DDBJ databases">
        <title>Sphingobacterium cortibacter sp. nov.</title>
        <authorList>
            <person name="Li Y."/>
        </authorList>
    </citation>
    <scope>NUCLEOTIDE SEQUENCE [LARGE SCALE GENOMIC DNA]</scope>
    <source>
        <strain evidence="2 3">2c-3</strain>
    </source>
</reference>
<evidence type="ECO:0000313" key="2">
    <source>
        <dbReference type="EMBL" id="PVH26538.1"/>
    </source>
</evidence>
<dbReference type="AlphaFoldDB" id="A0A2T8HM64"/>
<accession>A0A2T8HM64</accession>
<comment type="caution">
    <text evidence="2">The sequence shown here is derived from an EMBL/GenBank/DDBJ whole genome shotgun (WGS) entry which is preliminary data.</text>
</comment>
<comment type="similarity">
    <text evidence="1">Belongs to the ROK (NagC/XylR) family.</text>
</comment>
<keyword evidence="3" id="KW-1185">Reference proteome</keyword>
<dbReference type="EMBL" id="QDKG01000001">
    <property type="protein sequence ID" value="PVH26538.1"/>
    <property type="molecule type" value="Genomic_DNA"/>
</dbReference>
<evidence type="ECO:0000256" key="1">
    <source>
        <dbReference type="ARBA" id="ARBA00006479"/>
    </source>
</evidence>